<proteinExistence type="predicted"/>
<reference evidence="1 2" key="1">
    <citation type="submission" date="2018-01" db="EMBL/GenBank/DDBJ databases">
        <title>The complete genome sequence of Chromatium okenii LaCa, a purple sulfur bacterium with a turbulent life.</title>
        <authorList>
            <person name="Luedin S.M."/>
            <person name="Liechti N."/>
            <person name="Storelli N."/>
            <person name="Danza F."/>
            <person name="Wittwer M."/>
            <person name="Pothier J.F."/>
            <person name="Tonolla M.A."/>
        </authorList>
    </citation>
    <scope>NUCLEOTIDE SEQUENCE [LARGE SCALE GENOMIC DNA]</scope>
    <source>
        <strain evidence="1 2">LaCa</strain>
    </source>
</reference>
<evidence type="ECO:0000313" key="1">
    <source>
        <dbReference type="EMBL" id="PQJ94844.1"/>
    </source>
</evidence>
<gene>
    <name evidence="1" type="ORF">CXB77_18180</name>
</gene>
<evidence type="ECO:0000313" key="2">
    <source>
        <dbReference type="Proteomes" id="UP000239936"/>
    </source>
</evidence>
<accession>A0A2S7XM92</accession>
<comment type="caution">
    <text evidence="1">The sequence shown here is derived from an EMBL/GenBank/DDBJ whole genome shotgun (WGS) entry which is preliminary data.</text>
</comment>
<dbReference type="Proteomes" id="UP000239936">
    <property type="component" value="Unassembled WGS sequence"/>
</dbReference>
<dbReference type="RefSeq" id="WP_146108871.1">
    <property type="nucleotide sequence ID" value="NZ_PPGH01000039.1"/>
</dbReference>
<sequence length="94" mass="10043">MATANEVIDLRALSTSGLSFIGTAEFDADGQVRYVQDVAANMTLVQINLADVVDVPEMEIQLTGKLTLTANDFIFGIAFECVGVVNGAGNQRYN</sequence>
<keyword evidence="2" id="KW-1185">Reference proteome</keyword>
<dbReference type="EMBL" id="PPGH01000039">
    <property type="protein sequence ID" value="PQJ94844.1"/>
    <property type="molecule type" value="Genomic_DNA"/>
</dbReference>
<protein>
    <submittedName>
        <fullName evidence="1">Uncharacterized protein</fullName>
    </submittedName>
</protein>
<dbReference type="AlphaFoldDB" id="A0A2S7XM92"/>
<organism evidence="1 2">
    <name type="scientific">Chromatium okenii</name>
    <dbReference type="NCBI Taxonomy" id="61644"/>
    <lineage>
        <taxon>Bacteria</taxon>
        <taxon>Pseudomonadati</taxon>
        <taxon>Pseudomonadota</taxon>
        <taxon>Gammaproteobacteria</taxon>
        <taxon>Chromatiales</taxon>
        <taxon>Chromatiaceae</taxon>
        <taxon>Chromatium</taxon>
    </lineage>
</organism>
<name>A0A2S7XM92_9GAMM</name>